<reference evidence="2" key="1">
    <citation type="submission" date="2021-03" db="EMBL/GenBank/DDBJ databases">
        <title>Chromosome level genome of the anhydrobiotic midge Polypedilum vanderplanki.</title>
        <authorList>
            <person name="Yoshida Y."/>
            <person name="Kikawada T."/>
            <person name="Gusev O."/>
        </authorList>
    </citation>
    <scope>NUCLEOTIDE SEQUENCE</scope>
    <source>
        <strain evidence="2">NIAS01</strain>
        <tissue evidence="2">Whole body or cell culture</tissue>
    </source>
</reference>
<keyword evidence="3" id="KW-1185">Reference proteome</keyword>
<dbReference type="Proteomes" id="UP001107558">
    <property type="component" value="Chromosome 4"/>
</dbReference>
<dbReference type="AlphaFoldDB" id="A0A9J6BAW8"/>
<accession>A0A9J6BAW8</accession>
<protein>
    <recommendedName>
        <fullName evidence="4">Hemolymph juvenile hormone binding protein</fullName>
    </recommendedName>
</protein>
<dbReference type="InterPro" id="IPR038606">
    <property type="entry name" value="To_sf"/>
</dbReference>
<dbReference type="Gene3D" id="3.15.10.30">
    <property type="entry name" value="Haemolymph juvenile hormone binding protein"/>
    <property type="match status" value="1"/>
</dbReference>
<dbReference type="EMBL" id="JADBJN010000004">
    <property type="protein sequence ID" value="KAG5666667.1"/>
    <property type="molecule type" value="Genomic_DNA"/>
</dbReference>
<evidence type="ECO:0000256" key="1">
    <source>
        <dbReference type="SAM" id="SignalP"/>
    </source>
</evidence>
<dbReference type="InterPro" id="IPR020234">
    <property type="entry name" value="Mite_allergen_group-7"/>
</dbReference>
<comment type="caution">
    <text evidence="2">The sequence shown here is derived from an EMBL/GenBank/DDBJ whole genome shotgun (WGS) entry which is preliminary data.</text>
</comment>
<evidence type="ECO:0000313" key="3">
    <source>
        <dbReference type="Proteomes" id="UP001107558"/>
    </source>
</evidence>
<dbReference type="OrthoDB" id="6412801at2759"/>
<dbReference type="PANTHER" id="PTHR11008">
    <property type="entry name" value="PROTEIN TAKEOUT-LIKE PROTEIN"/>
    <property type="match status" value="1"/>
</dbReference>
<name>A0A9J6BAW8_POLVA</name>
<gene>
    <name evidence="2" type="ORF">PVAND_014682</name>
</gene>
<organism evidence="2 3">
    <name type="scientific">Polypedilum vanderplanki</name>
    <name type="common">Sleeping chironomid midge</name>
    <dbReference type="NCBI Taxonomy" id="319348"/>
    <lineage>
        <taxon>Eukaryota</taxon>
        <taxon>Metazoa</taxon>
        <taxon>Ecdysozoa</taxon>
        <taxon>Arthropoda</taxon>
        <taxon>Hexapoda</taxon>
        <taxon>Insecta</taxon>
        <taxon>Pterygota</taxon>
        <taxon>Neoptera</taxon>
        <taxon>Endopterygota</taxon>
        <taxon>Diptera</taxon>
        <taxon>Nematocera</taxon>
        <taxon>Chironomoidea</taxon>
        <taxon>Chironomidae</taxon>
        <taxon>Chironominae</taxon>
        <taxon>Polypedilum</taxon>
        <taxon>Polypedilum</taxon>
    </lineage>
</organism>
<proteinExistence type="predicted"/>
<dbReference type="Gene3D" id="3.15.10.50">
    <property type="match status" value="1"/>
</dbReference>
<feature type="signal peptide" evidence="1">
    <location>
        <begin position="1"/>
        <end position="25"/>
    </location>
</feature>
<dbReference type="PANTHER" id="PTHR11008:SF13">
    <property type="entry name" value="FI04421P"/>
    <property type="match status" value="1"/>
</dbReference>
<dbReference type="InterPro" id="IPR038602">
    <property type="entry name" value="Mite_allergen_7_sf"/>
</dbReference>
<dbReference type="SMART" id="SM00700">
    <property type="entry name" value="JHBP"/>
    <property type="match status" value="1"/>
</dbReference>
<keyword evidence="1" id="KW-0732">Signal</keyword>
<evidence type="ECO:0008006" key="4">
    <source>
        <dbReference type="Google" id="ProtNLM"/>
    </source>
</evidence>
<dbReference type="Pfam" id="PF06585">
    <property type="entry name" value="JHBP"/>
    <property type="match status" value="1"/>
</dbReference>
<dbReference type="Pfam" id="PF16984">
    <property type="entry name" value="Grp7_allergen"/>
    <property type="match status" value="1"/>
</dbReference>
<evidence type="ECO:0000313" key="2">
    <source>
        <dbReference type="EMBL" id="KAG5666667.1"/>
    </source>
</evidence>
<sequence>MKICPINKIKIFMITIILCFCFVKCELSKVQQANARNSNKFQSSNKNNFNVTDNTQNYDVLADTIENRLSQHVYAMIEHFKDSDPVGLLLPIPDPLDIPDVPEEKFTGGRISMKNIQVAGISKFRIIKSTIELEKNVQGFCHLTFEKLKITGNYTLSALVQTKRGHFTIVLNEVIVQGSAKFMTAVNGKLRTENILAKVDIGSKLFYFENAGILDYIIQSVLNSESLFNNIKEKIIQKSKATIKKIVDDKLDDTLAPLGLLPNSIGPVDFAIAEARKLIRKSFDPLKINDYETTGMIGYRIHNTELNGLSTIYRMKDIGVKIEKGLAVANIEIGTSELKGKASWEVSFANGMITRGGKFQFTVNYLKINLIAIQPVDLRKRFRIDDLEIELGNIQILSDGFGTADYLIEFVVNTFPNIIRYQIMDALKRPIIHRILEYTNQHNPEKVLKEKLKDYIENGAINFDIFKKDEL</sequence>
<dbReference type="InterPro" id="IPR010562">
    <property type="entry name" value="Haemolymph_juvenile_hormone-bd"/>
</dbReference>
<feature type="chain" id="PRO_5039899319" description="Hemolymph juvenile hormone binding protein" evidence="1">
    <location>
        <begin position="26"/>
        <end position="471"/>
    </location>
</feature>